<dbReference type="RefSeq" id="WP_216836875.1">
    <property type="nucleotide sequence ID" value="NZ_JAFNJS010000003.1"/>
</dbReference>
<feature type="compositionally biased region" description="Basic and acidic residues" evidence="1">
    <location>
        <begin position="172"/>
        <end position="183"/>
    </location>
</feature>
<dbReference type="Proteomes" id="UP001595420">
    <property type="component" value="Unassembled WGS sequence"/>
</dbReference>
<evidence type="ECO:0000313" key="3">
    <source>
        <dbReference type="Proteomes" id="UP001595420"/>
    </source>
</evidence>
<keyword evidence="3" id="KW-1185">Reference proteome</keyword>
<gene>
    <name evidence="2" type="ORF">ACFOD3_12960</name>
</gene>
<feature type="region of interest" description="Disordered" evidence="1">
    <location>
        <begin position="116"/>
        <end position="183"/>
    </location>
</feature>
<evidence type="ECO:0000256" key="1">
    <source>
        <dbReference type="SAM" id="MobiDB-lite"/>
    </source>
</evidence>
<dbReference type="EMBL" id="JBHRSB010000003">
    <property type="protein sequence ID" value="MFC3000809.1"/>
    <property type="molecule type" value="Genomic_DNA"/>
</dbReference>
<feature type="compositionally biased region" description="Pro residues" evidence="1">
    <location>
        <begin position="125"/>
        <end position="134"/>
    </location>
</feature>
<evidence type="ECO:0000313" key="2">
    <source>
        <dbReference type="EMBL" id="MFC3000809.1"/>
    </source>
</evidence>
<accession>A0ABV7BX30</accession>
<protein>
    <submittedName>
        <fullName evidence="2">Uncharacterized protein</fullName>
    </submittedName>
</protein>
<comment type="caution">
    <text evidence="2">The sequence shown here is derived from an EMBL/GenBank/DDBJ whole genome shotgun (WGS) entry which is preliminary data.</text>
</comment>
<reference evidence="3" key="1">
    <citation type="journal article" date="2019" name="Int. J. Syst. Evol. Microbiol.">
        <title>The Global Catalogue of Microorganisms (GCM) 10K type strain sequencing project: providing services to taxonomists for standard genome sequencing and annotation.</title>
        <authorList>
            <consortium name="The Broad Institute Genomics Platform"/>
            <consortium name="The Broad Institute Genome Sequencing Center for Infectious Disease"/>
            <person name="Wu L."/>
            <person name="Ma J."/>
        </authorList>
    </citation>
    <scope>NUCLEOTIDE SEQUENCE [LARGE SCALE GENOMIC DNA]</scope>
    <source>
        <strain evidence="3">CGMCC 1.16855</strain>
    </source>
</reference>
<organism evidence="2 3">
    <name type="scientific">Falsiroseomonas tokyonensis</name>
    <dbReference type="NCBI Taxonomy" id="430521"/>
    <lineage>
        <taxon>Bacteria</taxon>
        <taxon>Pseudomonadati</taxon>
        <taxon>Pseudomonadota</taxon>
        <taxon>Alphaproteobacteria</taxon>
        <taxon>Acetobacterales</taxon>
        <taxon>Roseomonadaceae</taxon>
        <taxon>Falsiroseomonas</taxon>
    </lineage>
</organism>
<name>A0ABV7BX30_9PROT</name>
<proteinExistence type="predicted"/>
<sequence length="183" mass="20312">MTNIVPMMRPKPISFDPLQLGKEAWDRIKTGAKTMREDWRLVGIALKIGRDLHPSNQAFGQWCRDNGFGGMSRHERADALWMVANPDAVVWATHNTPALNHPTEIRRAHNAYLAGEREADEAEAPPAPETPAPKPSKDDSPWDGPDELAAPRARLKIKLVTKPDGRLPNLRRSGEMRGSEAGT</sequence>